<comment type="subcellular location">
    <subcellularLocation>
        <location evidence="1">Cell inner membrane</location>
        <topology evidence="1">Multi-pass membrane protein</topology>
    </subcellularLocation>
    <subcellularLocation>
        <location evidence="9">Cell membrane</location>
        <topology evidence="9">Multi-pass membrane protein</topology>
    </subcellularLocation>
</comment>
<dbReference type="GO" id="GO:0006865">
    <property type="term" value="P:amino acid transport"/>
    <property type="evidence" value="ECO:0007669"/>
    <property type="project" value="UniProtKB-KW"/>
</dbReference>
<dbReference type="PROSITE" id="PS50928">
    <property type="entry name" value="ABC_TM1"/>
    <property type="match status" value="1"/>
</dbReference>
<dbReference type="Proteomes" id="UP000609531">
    <property type="component" value="Unassembled WGS sequence"/>
</dbReference>
<keyword evidence="4" id="KW-1003">Cell membrane</keyword>
<evidence type="ECO:0000256" key="1">
    <source>
        <dbReference type="ARBA" id="ARBA00004429"/>
    </source>
</evidence>
<dbReference type="Gene3D" id="1.10.3720.10">
    <property type="entry name" value="MetI-like"/>
    <property type="match status" value="1"/>
</dbReference>
<dbReference type="RefSeq" id="WP_198883004.1">
    <property type="nucleotide sequence ID" value="NZ_JAEKJA010000012.1"/>
</dbReference>
<evidence type="ECO:0000259" key="10">
    <source>
        <dbReference type="PROSITE" id="PS50928"/>
    </source>
</evidence>
<dbReference type="AlphaFoldDB" id="A0A934ING6"/>
<feature type="domain" description="ABC transmembrane type-1" evidence="10">
    <location>
        <begin position="17"/>
        <end position="205"/>
    </location>
</feature>
<dbReference type="SUPFAM" id="SSF161098">
    <property type="entry name" value="MetI-like"/>
    <property type="match status" value="1"/>
</dbReference>
<gene>
    <name evidence="11" type="ORF">JCR33_15475</name>
</gene>
<evidence type="ECO:0000256" key="5">
    <source>
        <dbReference type="ARBA" id="ARBA00022692"/>
    </source>
</evidence>
<accession>A0A934ING6</accession>
<reference evidence="11" key="1">
    <citation type="submission" date="2020-12" db="EMBL/GenBank/DDBJ databases">
        <title>Bacterial taxonomy.</title>
        <authorList>
            <person name="Pan X."/>
        </authorList>
    </citation>
    <scope>NUCLEOTIDE SEQUENCE</scope>
    <source>
        <strain evidence="11">B2012</strain>
    </source>
</reference>
<dbReference type="NCBIfam" id="TIGR01726">
    <property type="entry name" value="HEQRo_perm_3TM"/>
    <property type="match status" value="1"/>
</dbReference>
<evidence type="ECO:0000256" key="6">
    <source>
        <dbReference type="ARBA" id="ARBA00022970"/>
    </source>
</evidence>
<keyword evidence="3 9" id="KW-0813">Transport</keyword>
<keyword evidence="5 9" id="KW-0812">Transmembrane</keyword>
<protein>
    <submittedName>
        <fullName evidence="11">Amino acid ABC transporter permease</fullName>
    </submittedName>
</protein>
<evidence type="ECO:0000313" key="11">
    <source>
        <dbReference type="EMBL" id="MBJ3777107.1"/>
    </source>
</evidence>
<dbReference type="InterPro" id="IPR043429">
    <property type="entry name" value="ArtM/GltK/GlnP/TcyL/YhdX-like"/>
</dbReference>
<feature type="transmembrane region" description="Helical" evidence="9">
    <location>
        <begin position="186"/>
        <end position="205"/>
    </location>
</feature>
<organism evidence="11 12">
    <name type="scientific">Acuticoccus mangrovi</name>
    <dbReference type="NCBI Taxonomy" id="2796142"/>
    <lineage>
        <taxon>Bacteria</taxon>
        <taxon>Pseudomonadati</taxon>
        <taxon>Pseudomonadota</taxon>
        <taxon>Alphaproteobacteria</taxon>
        <taxon>Hyphomicrobiales</taxon>
        <taxon>Amorphaceae</taxon>
        <taxon>Acuticoccus</taxon>
    </lineage>
</organism>
<evidence type="ECO:0000256" key="9">
    <source>
        <dbReference type="RuleBase" id="RU363032"/>
    </source>
</evidence>
<proteinExistence type="inferred from homology"/>
<dbReference type="EMBL" id="JAEKJA010000012">
    <property type="protein sequence ID" value="MBJ3777107.1"/>
    <property type="molecule type" value="Genomic_DNA"/>
</dbReference>
<evidence type="ECO:0000256" key="4">
    <source>
        <dbReference type="ARBA" id="ARBA00022475"/>
    </source>
</evidence>
<keyword evidence="8 9" id="KW-0472">Membrane</keyword>
<evidence type="ECO:0000256" key="3">
    <source>
        <dbReference type="ARBA" id="ARBA00022448"/>
    </source>
</evidence>
<feature type="transmembrane region" description="Helical" evidence="9">
    <location>
        <begin position="79"/>
        <end position="100"/>
    </location>
</feature>
<comment type="caution">
    <text evidence="11">The sequence shown here is derived from an EMBL/GenBank/DDBJ whole genome shotgun (WGS) entry which is preliminary data.</text>
</comment>
<feature type="transmembrane region" description="Helical" evidence="9">
    <location>
        <begin position="53"/>
        <end position="73"/>
    </location>
</feature>
<evidence type="ECO:0000256" key="7">
    <source>
        <dbReference type="ARBA" id="ARBA00022989"/>
    </source>
</evidence>
<dbReference type="Pfam" id="PF00528">
    <property type="entry name" value="BPD_transp_1"/>
    <property type="match status" value="1"/>
</dbReference>
<dbReference type="GO" id="GO:0043190">
    <property type="term" value="C:ATP-binding cassette (ABC) transporter complex"/>
    <property type="evidence" value="ECO:0007669"/>
    <property type="project" value="InterPro"/>
</dbReference>
<keyword evidence="12" id="KW-1185">Reference proteome</keyword>
<comment type="similarity">
    <text evidence="2">Belongs to the binding-protein-dependent transport system permease family. HisMQ subfamily.</text>
</comment>
<dbReference type="InterPro" id="IPR035906">
    <property type="entry name" value="MetI-like_sf"/>
</dbReference>
<evidence type="ECO:0000256" key="8">
    <source>
        <dbReference type="ARBA" id="ARBA00023136"/>
    </source>
</evidence>
<keyword evidence="6" id="KW-0029">Amino-acid transport</keyword>
<dbReference type="PANTHER" id="PTHR30614">
    <property type="entry name" value="MEMBRANE COMPONENT OF AMINO ACID ABC TRANSPORTER"/>
    <property type="match status" value="1"/>
</dbReference>
<sequence>MNFSVITDNLYFLSTGLWTTVHLTVFTLIGGLLLGTPLALARASGHRVLRLPALLLIETIRGIPVLMLIFWIYFLLPHLVGAVPAYTAGLVALIVFNTAYSAEIVRAGINSIDHGNVEAGRATGLNLVQILRHIVLPQAFANMTPALMSQAVMVYKTTSVVFVIGIVDLFRAATIVNNREFKPIEIFAFVALVYFIPCTIVSRYTRRIEIKRMIRHGTFQKA</sequence>
<dbReference type="PANTHER" id="PTHR30614:SF0">
    <property type="entry name" value="L-CYSTINE TRANSPORT SYSTEM PERMEASE PROTEIN TCYL"/>
    <property type="match status" value="1"/>
</dbReference>
<evidence type="ECO:0000313" key="12">
    <source>
        <dbReference type="Proteomes" id="UP000609531"/>
    </source>
</evidence>
<dbReference type="GO" id="GO:0022857">
    <property type="term" value="F:transmembrane transporter activity"/>
    <property type="evidence" value="ECO:0007669"/>
    <property type="project" value="InterPro"/>
</dbReference>
<feature type="transmembrane region" description="Helical" evidence="9">
    <location>
        <begin position="20"/>
        <end position="41"/>
    </location>
</feature>
<dbReference type="InterPro" id="IPR010065">
    <property type="entry name" value="AA_ABC_transptr_permease_3TM"/>
</dbReference>
<evidence type="ECO:0000256" key="2">
    <source>
        <dbReference type="ARBA" id="ARBA00010072"/>
    </source>
</evidence>
<dbReference type="CDD" id="cd06261">
    <property type="entry name" value="TM_PBP2"/>
    <property type="match status" value="1"/>
</dbReference>
<dbReference type="InterPro" id="IPR000515">
    <property type="entry name" value="MetI-like"/>
</dbReference>
<keyword evidence="7 9" id="KW-1133">Transmembrane helix</keyword>
<name>A0A934ING6_9HYPH</name>
<feature type="transmembrane region" description="Helical" evidence="9">
    <location>
        <begin position="153"/>
        <end position="174"/>
    </location>
</feature>